<comment type="caution">
    <text evidence="2">The sequence shown here is derived from an EMBL/GenBank/DDBJ whole genome shotgun (WGS) entry which is preliminary data.</text>
</comment>
<protein>
    <submittedName>
        <fullName evidence="2">Serine/threonine protein phosphatase</fullName>
    </submittedName>
</protein>
<proteinExistence type="predicted"/>
<name>A0A3S0RX18_9BACI</name>
<sequence length="251" mass="28723">MVILLIVLVVCIGLIIYMIKQAFENNVLHHDVQLMGEKEQVSLFFISDVHVRKINEQMIKNINKPIDAVIIGGDFADKRTPIERIYQNISILQSLGPVYFVWGNNDREVGEERLRTIFNETNVTIIENESFLMPNMKNPFRLVAIDDTSSKNARVDLAFKGCKEHDLILFISHDPQIFNKVLQRFHPMIMLGGHLHGGQIRIGPYSMHPHGSFKVRNGKYELISNGYGTTLLPMRLGAKPQCHIIDVNFMK</sequence>
<dbReference type="EMBL" id="RYYR01000005">
    <property type="protein sequence ID" value="RUL55204.1"/>
    <property type="molecule type" value="Genomic_DNA"/>
</dbReference>
<dbReference type="Pfam" id="PF00149">
    <property type="entry name" value="Metallophos"/>
    <property type="match status" value="1"/>
</dbReference>
<accession>A0A3S0RX18</accession>
<dbReference type="AlphaFoldDB" id="A0A3S0RX18"/>
<evidence type="ECO:0000259" key="1">
    <source>
        <dbReference type="Pfam" id="PF00149"/>
    </source>
</evidence>
<dbReference type="PANTHER" id="PTHR31302">
    <property type="entry name" value="TRANSMEMBRANE PROTEIN WITH METALLOPHOSPHOESTERASE DOMAIN-RELATED"/>
    <property type="match status" value="1"/>
</dbReference>
<dbReference type="Proteomes" id="UP000287910">
    <property type="component" value="Unassembled WGS sequence"/>
</dbReference>
<dbReference type="Gene3D" id="3.60.21.10">
    <property type="match status" value="1"/>
</dbReference>
<keyword evidence="3" id="KW-1185">Reference proteome</keyword>
<dbReference type="PANTHER" id="PTHR31302:SF32">
    <property type="entry name" value="PHOSPHOESTERASE"/>
    <property type="match status" value="1"/>
</dbReference>
<dbReference type="GO" id="GO:0008758">
    <property type="term" value="F:UDP-2,3-diacylglucosamine hydrolase activity"/>
    <property type="evidence" value="ECO:0007669"/>
    <property type="project" value="TreeGrafter"/>
</dbReference>
<dbReference type="SUPFAM" id="SSF56300">
    <property type="entry name" value="Metallo-dependent phosphatases"/>
    <property type="match status" value="1"/>
</dbReference>
<dbReference type="GO" id="GO:0016020">
    <property type="term" value="C:membrane"/>
    <property type="evidence" value="ECO:0007669"/>
    <property type="project" value="GOC"/>
</dbReference>
<dbReference type="InterPro" id="IPR029052">
    <property type="entry name" value="Metallo-depent_PP-like"/>
</dbReference>
<organism evidence="2 3">
    <name type="scientific">Lysinibacillus antri</name>
    <dbReference type="NCBI Taxonomy" id="2498145"/>
    <lineage>
        <taxon>Bacteria</taxon>
        <taxon>Bacillati</taxon>
        <taxon>Bacillota</taxon>
        <taxon>Bacilli</taxon>
        <taxon>Bacillales</taxon>
        <taxon>Bacillaceae</taxon>
        <taxon>Lysinibacillus</taxon>
    </lineage>
</organism>
<reference evidence="2 3" key="1">
    <citation type="submission" date="2018-12" db="EMBL/GenBank/DDBJ databases">
        <title>Lysinibacillus antri sp. nov., isolated from a cave soil.</title>
        <authorList>
            <person name="Narsing Rao M.P."/>
            <person name="Zhang H."/>
            <person name="Dong Z.-Y."/>
            <person name="Niu X.-K."/>
            <person name="Zhang K."/>
            <person name="Fang B.-Z."/>
            <person name="Kang Y.-Q."/>
            <person name="Xiao M."/>
            <person name="Li W.-J."/>
        </authorList>
    </citation>
    <scope>NUCLEOTIDE SEQUENCE [LARGE SCALE GENOMIC DNA]</scope>
    <source>
        <strain evidence="2 3">SYSU K30002</strain>
    </source>
</reference>
<evidence type="ECO:0000313" key="3">
    <source>
        <dbReference type="Proteomes" id="UP000287910"/>
    </source>
</evidence>
<dbReference type="GO" id="GO:0009245">
    <property type="term" value="P:lipid A biosynthetic process"/>
    <property type="evidence" value="ECO:0007669"/>
    <property type="project" value="TreeGrafter"/>
</dbReference>
<evidence type="ECO:0000313" key="2">
    <source>
        <dbReference type="EMBL" id="RUL55204.1"/>
    </source>
</evidence>
<feature type="domain" description="Calcineurin-like phosphoesterase" evidence="1">
    <location>
        <begin position="44"/>
        <end position="197"/>
    </location>
</feature>
<dbReference type="InterPro" id="IPR051158">
    <property type="entry name" value="Metallophosphoesterase_sf"/>
</dbReference>
<dbReference type="InterPro" id="IPR004843">
    <property type="entry name" value="Calcineurin-like_PHP"/>
</dbReference>
<gene>
    <name evidence="2" type="ORF">EK386_04865</name>
</gene>